<dbReference type="AlphaFoldDB" id="A0A1I2GDI3"/>
<evidence type="ECO:0000256" key="1">
    <source>
        <dbReference type="SAM" id="MobiDB-lite"/>
    </source>
</evidence>
<name>A0A1I2GDI3_9GAMM</name>
<feature type="chain" id="PRO_5011504117" evidence="2">
    <location>
        <begin position="24"/>
        <end position="303"/>
    </location>
</feature>
<evidence type="ECO:0000313" key="4">
    <source>
        <dbReference type="Proteomes" id="UP000199477"/>
    </source>
</evidence>
<accession>A0A1I2GDI3</accession>
<dbReference type="EMBL" id="FONH01000008">
    <property type="protein sequence ID" value="SFF14977.1"/>
    <property type="molecule type" value="Genomic_DNA"/>
</dbReference>
<gene>
    <name evidence="3" type="ORF">SAMN02799615_02586</name>
</gene>
<evidence type="ECO:0000313" key="3">
    <source>
        <dbReference type="EMBL" id="SFF14977.1"/>
    </source>
</evidence>
<sequence>MRRLLLPMPFLLMPLAAAGQSLAGDTHELANRLLAQKPDQVVQVGPDTAVPLWRGSDGRWLTIKADSGTFGSAQHSDGPLQFSVVDASRAVSTDLTYGLGSNFQAHVGVSEHSWINNRVPRVIGSEIGATYSSGRYSVGLSLGANSTPNASVLPRLLPGAPAGVNGLNAFDSSAQLNARGRVALDNKSGIDLGASVGRVRLLPGNLLGVNTLDQKALSFGVDRGPLAVGVAGRVMQPALPGTGYNSDRRWSSIDLGVTLRLPWQGELSIGAQNVWSSGNAVNTPAGPEPDQSRTPYVQYHQDL</sequence>
<proteinExistence type="predicted"/>
<dbReference type="Proteomes" id="UP000199477">
    <property type="component" value="Unassembled WGS sequence"/>
</dbReference>
<keyword evidence="4" id="KW-1185">Reference proteome</keyword>
<reference evidence="4" key="1">
    <citation type="submission" date="2016-10" db="EMBL/GenBank/DDBJ databases">
        <authorList>
            <person name="Varghese N."/>
            <person name="Submissions S."/>
        </authorList>
    </citation>
    <scope>NUCLEOTIDE SEQUENCE [LARGE SCALE GENOMIC DNA]</scope>
    <source>
        <strain evidence="4">UNC178MFTsu3.1</strain>
    </source>
</reference>
<keyword evidence="2" id="KW-0732">Signal</keyword>
<feature type="region of interest" description="Disordered" evidence="1">
    <location>
        <begin position="278"/>
        <end position="303"/>
    </location>
</feature>
<organism evidence="3 4">
    <name type="scientific">Dyella marensis</name>
    <dbReference type="NCBI Taxonomy" id="500610"/>
    <lineage>
        <taxon>Bacteria</taxon>
        <taxon>Pseudomonadati</taxon>
        <taxon>Pseudomonadota</taxon>
        <taxon>Gammaproteobacteria</taxon>
        <taxon>Lysobacterales</taxon>
        <taxon>Rhodanobacteraceae</taxon>
        <taxon>Dyella</taxon>
    </lineage>
</organism>
<protein>
    <submittedName>
        <fullName evidence="3">Uncharacterized protein</fullName>
    </submittedName>
</protein>
<feature type="signal peptide" evidence="2">
    <location>
        <begin position="1"/>
        <end position="23"/>
    </location>
</feature>
<evidence type="ECO:0000256" key="2">
    <source>
        <dbReference type="SAM" id="SignalP"/>
    </source>
</evidence>